<dbReference type="InParanoid" id="A0A0C3NLF1"/>
<dbReference type="AlphaFoldDB" id="A0A0C3NLF1"/>
<name>A0A0C3NLF1_PISTI</name>
<dbReference type="Proteomes" id="UP000054217">
    <property type="component" value="Unassembled WGS sequence"/>
</dbReference>
<evidence type="ECO:0000313" key="2">
    <source>
        <dbReference type="Proteomes" id="UP000054217"/>
    </source>
</evidence>
<reference evidence="1 2" key="1">
    <citation type="submission" date="2014-04" db="EMBL/GenBank/DDBJ databases">
        <authorList>
            <consortium name="DOE Joint Genome Institute"/>
            <person name="Kuo A."/>
            <person name="Kohler A."/>
            <person name="Costa M.D."/>
            <person name="Nagy L.G."/>
            <person name="Floudas D."/>
            <person name="Copeland A."/>
            <person name="Barry K.W."/>
            <person name="Cichocki N."/>
            <person name="Veneault-Fourrey C."/>
            <person name="LaButti K."/>
            <person name="Lindquist E.A."/>
            <person name="Lipzen A."/>
            <person name="Lundell T."/>
            <person name="Morin E."/>
            <person name="Murat C."/>
            <person name="Sun H."/>
            <person name="Tunlid A."/>
            <person name="Henrissat B."/>
            <person name="Grigoriev I.V."/>
            <person name="Hibbett D.S."/>
            <person name="Martin F."/>
            <person name="Nordberg H.P."/>
            <person name="Cantor M.N."/>
            <person name="Hua S.X."/>
        </authorList>
    </citation>
    <scope>NUCLEOTIDE SEQUENCE [LARGE SCALE GENOMIC DNA]</scope>
    <source>
        <strain evidence="1 2">Marx 270</strain>
    </source>
</reference>
<protein>
    <submittedName>
        <fullName evidence="1">Uncharacterized protein</fullName>
    </submittedName>
</protein>
<gene>
    <name evidence="1" type="ORF">M404DRAFT_149516</name>
</gene>
<evidence type="ECO:0000313" key="1">
    <source>
        <dbReference type="EMBL" id="KIO01785.1"/>
    </source>
</evidence>
<sequence>MELHETGTFGNRTAYTLSDHPLLTLPDHSAGLTSGGIANYRKLDGSKCNSIGLHVQSLLPPKKFPPLLREPHPLNHLSRIEDEGGDLSGPRTPKRLPKTRLVCDRSVSKPCGWRHNNGTKCGAPVTYDCANHFAAIHGLENIARDIEIICRWCPTKKQRKVIRNNILRHLREVHLRYPRSTNTRR</sequence>
<dbReference type="HOGENOM" id="CLU_1461890_0_0_1"/>
<dbReference type="EMBL" id="KN831986">
    <property type="protein sequence ID" value="KIO01785.1"/>
    <property type="molecule type" value="Genomic_DNA"/>
</dbReference>
<dbReference type="OrthoDB" id="2690927at2759"/>
<accession>A0A0C3NLF1</accession>
<keyword evidence="2" id="KW-1185">Reference proteome</keyword>
<reference evidence="2" key="2">
    <citation type="submission" date="2015-01" db="EMBL/GenBank/DDBJ databases">
        <title>Evolutionary Origins and Diversification of the Mycorrhizal Mutualists.</title>
        <authorList>
            <consortium name="DOE Joint Genome Institute"/>
            <consortium name="Mycorrhizal Genomics Consortium"/>
            <person name="Kohler A."/>
            <person name="Kuo A."/>
            <person name="Nagy L.G."/>
            <person name="Floudas D."/>
            <person name="Copeland A."/>
            <person name="Barry K.W."/>
            <person name="Cichocki N."/>
            <person name="Veneault-Fourrey C."/>
            <person name="LaButti K."/>
            <person name="Lindquist E.A."/>
            <person name="Lipzen A."/>
            <person name="Lundell T."/>
            <person name="Morin E."/>
            <person name="Murat C."/>
            <person name="Riley R."/>
            <person name="Ohm R."/>
            <person name="Sun H."/>
            <person name="Tunlid A."/>
            <person name="Henrissat B."/>
            <person name="Grigoriev I.V."/>
            <person name="Hibbett D.S."/>
            <person name="Martin F."/>
        </authorList>
    </citation>
    <scope>NUCLEOTIDE SEQUENCE [LARGE SCALE GENOMIC DNA]</scope>
    <source>
        <strain evidence="2">Marx 270</strain>
    </source>
</reference>
<organism evidence="1 2">
    <name type="scientific">Pisolithus tinctorius Marx 270</name>
    <dbReference type="NCBI Taxonomy" id="870435"/>
    <lineage>
        <taxon>Eukaryota</taxon>
        <taxon>Fungi</taxon>
        <taxon>Dikarya</taxon>
        <taxon>Basidiomycota</taxon>
        <taxon>Agaricomycotina</taxon>
        <taxon>Agaricomycetes</taxon>
        <taxon>Agaricomycetidae</taxon>
        <taxon>Boletales</taxon>
        <taxon>Sclerodermatineae</taxon>
        <taxon>Pisolithaceae</taxon>
        <taxon>Pisolithus</taxon>
    </lineage>
</organism>
<proteinExistence type="predicted"/>